<dbReference type="PANTHER" id="PTHR22945:SF40">
    <property type="entry name" value="SERPENTINE RECEPTOR, CLASS D (DELTA)-RELATED"/>
    <property type="match status" value="1"/>
</dbReference>
<dbReference type="EMBL" id="KZ345989">
    <property type="protein sequence ID" value="PIO71304.1"/>
    <property type="molecule type" value="Genomic_DNA"/>
</dbReference>
<dbReference type="PANTHER" id="PTHR22945">
    <property type="entry name" value="SERPENTINE RECEPTOR, CLASS D DELTA"/>
    <property type="match status" value="1"/>
</dbReference>
<accession>A0A2G9UM17</accession>
<dbReference type="GO" id="GO:0016020">
    <property type="term" value="C:membrane"/>
    <property type="evidence" value="ECO:0007669"/>
    <property type="project" value="UniProtKB-SubCell"/>
</dbReference>
<dbReference type="InterPro" id="IPR019421">
    <property type="entry name" value="7TM_GPCR_serpentine_rcpt_Srd"/>
</dbReference>
<dbReference type="Proteomes" id="UP000230423">
    <property type="component" value="Unassembled WGS sequence"/>
</dbReference>
<keyword evidence="5 6" id="KW-0472">Membrane</keyword>
<sequence>MSFAKEAEVTFCFASDDVSEVKLLVAGKFSYTMTSECVSGHLNIFNWKVMLTILHMTLPITPVYTAILIVRKLTIARLRAERIMSENRKQLHAQLLKVLKIEKDAEVEFPHKDMTEKKEKMCFDLVKFIYRRQYYKNKRNVRHISKEAIRNETNGKFGMNRT</sequence>
<organism evidence="7 8">
    <name type="scientific">Teladorsagia circumcincta</name>
    <name type="common">Brown stomach worm</name>
    <name type="synonym">Ostertagia circumcincta</name>
    <dbReference type="NCBI Taxonomy" id="45464"/>
    <lineage>
        <taxon>Eukaryota</taxon>
        <taxon>Metazoa</taxon>
        <taxon>Ecdysozoa</taxon>
        <taxon>Nematoda</taxon>
        <taxon>Chromadorea</taxon>
        <taxon>Rhabditida</taxon>
        <taxon>Rhabditina</taxon>
        <taxon>Rhabditomorpha</taxon>
        <taxon>Strongyloidea</taxon>
        <taxon>Trichostrongylidae</taxon>
        <taxon>Teladorsagia</taxon>
    </lineage>
</organism>
<evidence type="ECO:0000256" key="3">
    <source>
        <dbReference type="ARBA" id="ARBA00022692"/>
    </source>
</evidence>
<protein>
    <submittedName>
        <fullName evidence="7">Uncharacterized protein</fullName>
    </submittedName>
</protein>
<dbReference type="Pfam" id="PF10317">
    <property type="entry name" value="7TM_GPCR_Srd"/>
    <property type="match status" value="1"/>
</dbReference>
<dbReference type="InterPro" id="IPR050920">
    <property type="entry name" value="Nematode_rcpt-like_delta"/>
</dbReference>
<keyword evidence="3 6" id="KW-0812">Transmembrane</keyword>
<evidence type="ECO:0000256" key="6">
    <source>
        <dbReference type="SAM" id="Phobius"/>
    </source>
</evidence>
<reference evidence="7 8" key="1">
    <citation type="submission" date="2015-09" db="EMBL/GenBank/DDBJ databases">
        <title>Draft genome of the parasitic nematode Teladorsagia circumcincta isolate WARC Sus (inbred).</title>
        <authorList>
            <person name="Mitreva M."/>
        </authorList>
    </citation>
    <scope>NUCLEOTIDE SEQUENCE [LARGE SCALE GENOMIC DNA]</scope>
    <source>
        <strain evidence="7 8">S</strain>
    </source>
</reference>
<name>A0A2G9UM17_TELCI</name>
<dbReference type="OrthoDB" id="5859769at2759"/>
<comment type="subcellular location">
    <subcellularLocation>
        <location evidence="1">Membrane</location>
        <topology evidence="1">Multi-pass membrane protein</topology>
    </subcellularLocation>
</comment>
<feature type="transmembrane region" description="Helical" evidence="6">
    <location>
        <begin position="49"/>
        <end position="70"/>
    </location>
</feature>
<evidence type="ECO:0000256" key="1">
    <source>
        <dbReference type="ARBA" id="ARBA00004141"/>
    </source>
</evidence>
<evidence type="ECO:0000256" key="5">
    <source>
        <dbReference type="ARBA" id="ARBA00023136"/>
    </source>
</evidence>
<proteinExistence type="inferred from homology"/>
<keyword evidence="4 6" id="KW-1133">Transmembrane helix</keyword>
<evidence type="ECO:0000313" key="8">
    <source>
        <dbReference type="Proteomes" id="UP000230423"/>
    </source>
</evidence>
<evidence type="ECO:0000256" key="4">
    <source>
        <dbReference type="ARBA" id="ARBA00022989"/>
    </source>
</evidence>
<evidence type="ECO:0000256" key="2">
    <source>
        <dbReference type="ARBA" id="ARBA00009166"/>
    </source>
</evidence>
<dbReference type="AlphaFoldDB" id="A0A2G9UM17"/>
<comment type="similarity">
    <text evidence="2">Belongs to the nematode receptor-like protein srd family.</text>
</comment>
<keyword evidence="8" id="KW-1185">Reference proteome</keyword>
<evidence type="ECO:0000313" key="7">
    <source>
        <dbReference type="EMBL" id="PIO71304.1"/>
    </source>
</evidence>
<gene>
    <name evidence="7" type="ORF">TELCIR_06801</name>
</gene>